<gene>
    <name evidence="1" type="ORF">AGABI1DRAFT_114509</name>
</gene>
<accession>K5X7M6</accession>
<name>K5X7M6_AGABU</name>
<dbReference type="RefSeq" id="XP_007330745.1">
    <property type="nucleotide sequence ID" value="XM_007330683.1"/>
</dbReference>
<dbReference type="AlphaFoldDB" id="K5X7M6"/>
<keyword evidence="2" id="KW-1185">Reference proteome</keyword>
<sequence>MCYNAHRFGLPFRSDETGLPGVSRLCATLAAHYPPFRRILAKTLLDNTKIHFLPTRI</sequence>
<dbReference type="EMBL" id="JH971391">
    <property type="protein sequence ID" value="EKM78987.1"/>
    <property type="molecule type" value="Genomic_DNA"/>
</dbReference>
<dbReference type="HOGENOM" id="CLU_2996025_0_0_1"/>
<dbReference type="InParanoid" id="K5X7M6"/>
<organism evidence="1 2">
    <name type="scientific">Agaricus bisporus var. burnettii (strain JB137-S8 / ATCC MYA-4627 / FGSC 10392)</name>
    <name type="common">White button mushroom</name>
    <dbReference type="NCBI Taxonomy" id="597362"/>
    <lineage>
        <taxon>Eukaryota</taxon>
        <taxon>Fungi</taxon>
        <taxon>Dikarya</taxon>
        <taxon>Basidiomycota</taxon>
        <taxon>Agaricomycotina</taxon>
        <taxon>Agaricomycetes</taxon>
        <taxon>Agaricomycetidae</taxon>
        <taxon>Agaricales</taxon>
        <taxon>Agaricineae</taxon>
        <taxon>Agaricaceae</taxon>
        <taxon>Agaricus</taxon>
    </lineage>
</organism>
<protein>
    <submittedName>
        <fullName evidence="1">Uncharacterized protein</fullName>
    </submittedName>
</protein>
<dbReference type="KEGG" id="abp:AGABI1DRAFT114509"/>
<dbReference type="GeneID" id="18824366"/>
<evidence type="ECO:0000313" key="1">
    <source>
        <dbReference type="EMBL" id="EKM78987.1"/>
    </source>
</evidence>
<reference evidence="2" key="1">
    <citation type="journal article" date="2012" name="Proc. Natl. Acad. Sci. U.S.A.">
        <title>Genome sequence of the button mushroom Agaricus bisporus reveals mechanisms governing adaptation to a humic-rich ecological niche.</title>
        <authorList>
            <person name="Morin E."/>
            <person name="Kohler A."/>
            <person name="Baker A.R."/>
            <person name="Foulongne-Oriol M."/>
            <person name="Lombard V."/>
            <person name="Nagy L.G."/>
            <person name="Ohm R.A."/>
            <person name="Patyshakuliyeva A."/>
            <person name="Brun A."/>
            <person name="Aerts A.L."/>
            <person name="Bailey A.M."/>
            <person name="Billette C."/>
            <person name="Coutinho P.M."/>
            <person name="Deakin G."/>
            <person name="Doddapaneni H."/>
            <person name="Floudas D."/>
            <person name="Grimwood J."/>
            <person name="Hilden K."/>
            <person name="Kuees U."/>
            <person name="LaButti K.M."/>
            <person name="Lapidus A."/>
            <person name="Lindquist E.A."/>
            <person name="Lucas S.M."/>
            <person name="Murat C."/>
            <person name="Riley R.W."/>
            <person name="Salamov A.A."/>
            <person name="Schmutz J."/>
            <person name="Subramanian V."/>
            <person name="Woesten H.A.B."/>
            <person name="Xu J."/>
            <person name="Eastwood D.C."/>
            <person name="Foster G.D."/>
            <person name="Sonnenberg A.S."/>
            <person name="Cullen D."/>
            <person name="de Vries R.P."/>
            <person name="Lundell T."/>
            <person name="Hibbett D.S."/>
            <person name="Henrissat B."/>
            <person name="Burton K.S."/>
            <person name="Kerrigan R.W."/>
            <person name="Challen M.P."/>
            <person name="Grigoriev I.V."/>
            <person name="Martin F."/>
        </authorList>
    </citation>
    <scope>NUCLEOTIDE SEQUENCE [LARGE SCALE GENOMIC DNA]</scope>
    <source>
        <strain evidence="2">JB137-S8 / ATCC MYA-4627 / FGSC 10392</strain>
    </source>
</reference>
<dbReference type="Proteomes" id="UP000008493">
    <property type="component" value="Unassembled WGS sequence"/>
</dbReference>
<evidence type="ECO:0000313" key="2">
    <source>
        <dbReference type="Proteomes" id="UP000008493"/>
    </source>
</evidence>
<proteinExistence type="predicted"/>